<dbReference type="EMBL" id="JAHCMY010000003">
    <property type="protein sequence ID" value="MBS9523968.1"/>
    <property type="molecule type" value="Genomic_DNA"/>
</dbReference>
<keyword evidence="1" id="KW-0812">Transmembrane</keyword>
<protein>
    <submittedName>
        <fullName evidence="4">Gliding motility-associated ABC transporter substrate-binding protein GldG</fullName>
    </submittedName>
</protein>
<reference evidence="4 5" key="1">
    <citation type="submission" date="2021-05" db="EMBL/GenBank/DDBJ databases">
        <authorList>
            <person name="Zhang Z.D."/>
            <person name="Osman G."/>
        </authorList>
    </citation>
    <scope>NUCLEOTIDE SEQUENCE [LARGE SCALE GENOMIC DNA]</scope>
    <source>
        <strain evidence="4 5">KCTC 32217</strain>
    </source>
</reference>
<sequence length="558" mass="63130">MRNTNKSILKSIGILAGLLVLFFILESLFPFRIDLTEDKEYSLHPATKETLKELDEPLEVEIVLTGKLPGGMRRLQLAIEETIRTFNAYSSHRITYHYQDPLEIEGEEQRDFIYSLSEYGISPTNLHATVDGGQSSRLIFPGVVIRDSEFETGVLLLRGERGMGPEEILNLSIENLEYELINGIKKLITKQQYAVGMVMDHGELDDDDGFGMVEALVEDYEVYKVPLADATSVEDILGFDVMLVAGPKQAYSERSKYLLDQYLMRGGNIIFLLDQMQVDLTEAGGGGTTALPMESNLDDLLFRYGVRVNRDLIQDLSFGYHPVMTGQFGDQPQITPLPWPFYVVAGRMENHPITKGLDQVQFQFISSIDTVKAEGVTKTPLIFSSDNSRVMAFPVRVAFEDMAQEPEVERFNERHLPLAYLLEGNFTSFYKNRFLPDGANKEEFIEEGSQGKVVVIGDSQVFKSDFDLNSREPVPLGMDPFTGSEYANRLFLQNMVSYLIEPDGIIATRTKQFQIRPLNKVKIRNQKTFWQVMNIGGPVLLICLIGLVKVYLRKKQYG</sequence>
<evidence type="ECO:0000313" key="5">
    <source>
        <dbReference type="Proteomes" id="UP001319104"/>
    </source>
</evidence>
<dbReference type="Proteomes" id="UP001319104">
    <property type="component" value="Unassembled WGS sequence"/>
</dbReference>
<dbReference type="InterPro" id="IPR019863">
    <property type="entry name" value="Motility-assoc_ABC-rel_GldG"/>
</dbReference>
<feature type="domain" description="DUF7088" evidence="3">
    <location>
        <begin position="37"/>
        <end position="146"/>
    </location>
</feature>
<dbReference type="Pfam" id="PF09822">
    <property type="entry name" value="ABC_transp_aux"/>
    <property type="match status" value="1"/>
</dbReference>
<evidence type="ECO:0000256" key="1">
    <source>
        <dbReference type="SAM" id="Phobius"/>
    </source>
</evidence>
<keyword evidence="5" id="KW-1185">Reference proteome</keyword>
<dbReference type="AlphaFoldDB" id="A0AAP2CG28"/>
<evidence type="ECO:0000313" key="4">
    <source>
        <dbReference type="EMBL" id="MBS9523968.1"/>
    </source>
</evidence>
<dbReference type="RefSeq" id="WP_213944835.1">
    <property type="nucleotide sequence ID" value="NZ_JAHCMY010000003.1"/>
</dbReference>
<organism evidence="4 5">
    <name type="scientific">Litoribacter ruber</name>
    <dbReference type="NCBI Taxonomy" id="702568"/>
    <lineage>
        <taxon>Bacteria</taxon>
        <taxon>Pseudomonadati</taxon>
        <taxon>Bacteroidota</taxon>
        <taxon>Cytophagia</taxon>
        <taxon>Cytophagales</taxon>
        <taxon>Cyclobacteriaceae</taxon>
        <taxon>Litoribacter</taxon>
    </lineage>
</organism>
<accession>A0AAP2CG28</accession>
<evidence type="ECO:0000259" key="2">
    <source>
        <dbReference type="Pfam" id="PF09822"/>
    </source>
</evidence>
<keyword evidence="1" id="KW-1133">Transmembrane helix</keyword>
<feature type="transmembrane region" description="Helical" evidence="1">
    <location>
        <begin position="529"/>
        <end position="552"/>
    </location>
</feature>
<keyword evidence="1" id="KW-0472">Membrane</keyword>
<gene>
    <name evidence="4" type="primary">gldG</name>
    <name evidence="4" type="ORF">KI659_08065</name>
</gene>
<evidence type="ECO:0000259" key="3">
    <source>
        <dbReference type="Pfam" id="PF23357"/>
    </source>
</evidence>
<dbReference type="NCBIfam" id="TIGR03521">
    <property type="entry name" value="GldG"/>
    <property type="match status" value="1"/>
</dbReference>
<feature type="domain" description="ABC-type uncharacterised transport system" evidence="2">
    <location>
        <begin position="194"/>
        <end position="495"/>
    </location>
</feature>
<dbReference type="InterPro" id="IPR055396">
    <property type="entry name" value="DUF7088"/>
</dbReference>
<comment type="caution">
    <text evidence="4">The sequence shown here is derived from an EMBL/GenBank/DDBJ whole genome shotgun (WGS) entry which is preliminary data.</text>
</comment>
<feature type="transmembrane region" description="Helical" evidence="1">
    <location>
        <begin position="12"/>
        <end position="31"/>
    </location>
</feature>
<proteinExistence type="predicted"/>
<dbReference type="Pfam" id="PF23357">
    <property type="entry name" value="DUF7088"/>
    <property type="match status" value="1"/>
</dbReference>
<dbReference type="InterPro" id="IPR019196">
    <property type="entry name" value="ABC_transp_unknown"/>
</dbReference>
<name>A0AAP2CG28_9BACT</name>